<keyword evidence="2" id="KW-0548">Nucleotidyltransferase</keyword>
<dbReference type="NCBIfam" id="TIGR00125">
    <property type="entry name" value="cyt_tran_rel"/>
    <property type="match status" value="1"/>
</dbReference>
<keyword evidence="1" id="KW-0808">Transferase</keyword>
<dbReference type="PANTHER" id="PTHR43793">
    <property type="entry name" value="FAD SYNTHASE"/>
    <property type="match status" value="1"/>
</dbReference>
<gene>
    <name evidence="4" type="ORF">GPM918_LOCUS23276</name>
    <name evidence="5" type="ORF">SRO942_LOCUS23280</name>
</gene>
<name>A0A814VL45_9BILA</name>
<dbReference type="PANTHER" id="PTHR43793:SF1">
    <property type="entry name" value="FAD SYNTHASE"/>
    <property type="match status" value="1"/>
</dbReference>
<accession>A0A814VL45</accession>
<evidence type="ECO:0000313" key="6">
    <source>
        <dbReference type="Proteomes" id="UP000663829"/>
    </source>
</evidence>
<dbReference type="AlphaFoldDB" id="A0A814VL45"/>
<feature type="domain" description="Cytidyltransferase-like" evidence="3">
    <location>
        <begin position="124"/>
        <end position="228"/>
    </location>
</feature>
<evidence type="ECO:0000256" key="2">
    <source>
        <dbReference type="ARBA" id="ARBA00022695"/>
    </source>
</evidence>
<organism evidence="4 6">
    <name type="scientific">Didymodactylos carnosus</name>
    <dbReference type="NCBI Taxonomy" id="1234261"/>
    <lineage>
        <taxon>Eukaryota</taxon>
        <taxon>Metazoa</taxon>
        <taxon>Spiralia</taxon>
        <taxon>Gnathifera</taxon>
        <taxon>Rotifera</taxon>
        <taxon>Eurotatoria</taxon>
        <taxon>Bdelloidea</taxon>
        <taxon>Philodinida</taxon>
        <taxon>Philodinidae</taxon>
        <taxon>Didymodactylos</taxon>
    </lineage>
</organism>
<comment type="caution">
    <text evidence="4">The sequence shown here is derived from an EMBL/GenBank/DDBJ whole genome shotgun (WGS) entry which is preliminary data.</text>
</comment>
<dbReference type="Pfam" id="PF01467">
    <property type="entry name" value="CTP_transf_like"/>
    <property type="match status" value="1"/>
</dbReference>
<evidence type="ECO:0000313" key="5">
    <source>
        <dbReference type="EMBL" id="CAF3956749.1"/>
    </source>
</evidence>
<sequence>KGPLTEATMEGKLKEKLESLGLACLCLATGYETPFSHWCKKFLFLETIIDYFNKLAYASLILKLAVRKKLQRDLTFSTSITTLVLPIDSTKCNTNDRVLLENERPESGSNVYNGTDRERADKVYTVGCFDLFHEGHRLLLQRMREYGREVVVGVHNSRSIWKLKNRVPVDGTEKRMLSVKEYADQVYCINGTDPSTFLSCMVHLKENESALYVRGDDMIDFPARQVIEELMPIRFLPYLQSVSSSQLRRKFYSHIPDDDLNYLENIN</sequence>
<dbReference type="EMBL" id="CAJNOQ010008254">
    <property type="protein sequence ID" value="CAF1192386.1"/>
    <property type="molecule type" value="Genomic_DNA"/>
</dbReference>
<dbReference type="InterPro" id="IPR014729">
    <property type="entry name" value="Rossmann-like_a/b/a_fold"/>
</dbReference>
<evidence type="ECO:0000259" key="3">
    <source>
        <dbReference type="Pfam" id="PF01467"/>
    </source>
</evidence>
<dbReference type="GO" id="GO:0016779">
    <property type="term" value="F:nucleotidyltransferase activity"/>
    <property type="evidence" value="ECO:0007669"/>
    <property type="project" value="UniProtKB-KW"/>
</dbReference>
<keyword evidence="6" id="KW-1185">Reference proteome</keyword>
<dbReference type="InterPro" id="IPR050385">
    <property type="entry name" value="Archaeal_FAD_synthase"/>
</dbReference>
<proteinExistence type="predicted"/>
<dbReference type="SUPFAM" id="SSF52374">
    <property type="entry name" value="Nucleotidylyl transferase"/>
    <property type="match status" value="1"/>
</dbReference>
<dbReference type="Proteomes" id="UP000663829">
    <property type="component" value="Unassembled WGS sequence"/>
</dbReference>
<feature type="non-terminal residue" evidence="4">
    <location>
        <position position="1"/>
    </location>
</feature>
<dbReference type="Gene3D" id="3.40.50.620">
    <property type="entry name" value="HUPs"/>
    <property type="match status" value="1"/>
</dbReference>
<protein>
    <recommendedName>
        <fullName evidence="3">Cytidyltransferase-like domain-containing protein</fullName>
    </recommendedName>
</protein>
<evidence type="ECO:0000313" key="4">
    <source>
        <dbReference type="EMBL" id="CAF1192386.1"/>
    </source>
</evidence>
<dbReference type="EMBL" id="CAJOBC010008258">
    <property type="protein sequence ID" value="CAF3956749.1"/>
    <property type="molecule type" value="Genomic_DNA"/>
</dbReference>
<evidence type="ECO:0000256" key="1">
    <source>
        <dbReference type="ARBA" id="ARBA00022679"/>
    </source>
</evidence>
<reference evidence="4" key="1">
    <citation type="submission" date="2021-02" db="EMBL/GenBank/DDBJ databases">
        <authorList>
            <person name="Nowell W R."/>
        </authorList>
    </citation>
    <scope>NUCLEOTIDE SEQUENCE</scope>
</reference>
<dbReference type="Proteomes" id="UP000681722">
    <property type="component" value="Unassembled WGS sequence"/>
</dbReference>
<dbReference type="InterPro" id="IPR004821">
    <property type="entry name" value="Cyt_trans-like"/>
</dbReference>
<dbReference type="OrthoDB" id="40021at2759"/>